<dbReference type="EC" id="1.1.1.17" evidence="2 6"/>
<dbReference type="PRINTS" id="PR00084">
    <property type="entry name" value="MTLDHDRGNASE"/>
</dbReference>
<feature type="binding site" evidence="6">
    <location>
        <begin position="4"/>
        <end position="15"/>
    </location>
    <ligand>
        <name>NAD(+)</name>
        <dbReference type="ChEBI" id="CHEBI:57540"/>
    </ligand>
</feature>
<dbReference type="InterPro" id="IPR000669">
    <property type="entry name" value="Mannitol_DH"/>
</dbReference>
<name>A0A1J4SCE8_9BACT</name>
<feature type="domain" description="Mannitol dehydrogenase C-terminal" evidence="8">
    <location>
        <begin position="210"/>
        <end position="350"/>
    </location>
</feature>
<dbReference type="GO" id="GO:0008926">
    <property type="term" value="F:mannitol-1-phosphate 5-dehydrogenase activity"/>
    <property type="evidence" value="ECO:0007669"/>
    <property type="project" value="UniProtKB-UniRule"/>
</dbReference>
<keyword evidence="5 6" id="KW-0520">NAD</keyword>
<keyword evidence="4 6" id="KW-0560">Oxidoreductase</keyword>
<dbReference type="InterPro" id="IPR013328">
    <property type="entry name" value="6PGD_dom2"/>
</dbReference>
<dbReference type="Gene3D" id="3.40.50.720">
    <property type="entry name" value="NAD(P)-binding Rossmann-like Domain"/>
    <property type="match status" value="1"/>
</dbReference>
<evidence type="ECO:0000256" key="6">
    <source>
        <dbReference type="HAMAP-Rule" id="MF_00196"/>
    </source>
</evidence>
<dbReference type="HAMAP" id="MF_00196">
    <property type="entry name" value="Mannitol_dehydrog"/>
    <property type="match status" value="1"/>
</dbReference>
<dbReference type="InterPro" id="IPR013131">
    <property type="entry name" value="Mannitol_DH_N"/>
</dbReference>
<dbReference type="Pfam" id="PF08125">
    <property type="entry name" value="Mannitol_dh_C"/>
    <property type="match status" value="1"/>
</dbReference>
<dbReference type="SUPFAM" id="SSF48179">
    <property type="entry name" value="6-phosphogluconate dehydrogenase C-terminal domain-like"/>
    <property type="match status" value="1"/>
</dbReference>
<comment type="similarity">
    <text evidence="1 6">Belongs to the mannitol dehydrogenase family.</text>
</comment>
<evidence type="ECO:0000259" key="7">
    <source>
        <dbReference type="Pfam" id="PF01232"/>
    </source>
</evidence>
<dbReference type="STRING" id="1817893.AUJ66_06415"/>
<gene>
    <name evidence="6" type="primary">mtlD</name>
    <name evidence="9" type="ORF">AUJ66_06415</name>
</gene>
<dbReference type="InterPro" id="IPR023028">
    <property type="entry name" value="Mannitol_1_phos_5_DH"/>
</dbReference>
<dbReference type="GO" id="GO:0005829">
    <property type="term" value="C:cytosol"/>
    <property type="evidence" value="ECO:0007669"/>
    <property type="project" value="TreeGrafter"/>
</dbReference>
<dbReference type="InterPro" id="IPR008927">
    <property type="entry name" value="6-PGluconate_DH-like_C_sf"/>
</dbReference>
<dbReference type="Gene3D" id="1.10.1040.10">
    <property type="entry name" value="N-(1-d-carboxylethyl)-l-norvaline Dehydrogenase, domain 2"/>
    <property type="match status" value="1"/>
</dbReference>
<protein>
    <recommendedName>
        <fullName evidence="3 6">Mannitol-1-phosphate 5-dehydrogenase</fullName>
        <ecNumber evidence="2 6">1.1.1.17</ecNumber>
    </recommendedName>
</protein>
<dbReference type="GO" id="GO:0019592">
    <property type="term" value="P:mannitol catabolic process"/>
    <property type="evidence" value="ECO:0007669"/>
    <property type="project" value="TreeGrafter"/>
</dbReference>
<evidence type="ECO:0000313" key="9">
    <source>
        <dbReference type="EMBL" id="OIN96386.1"/>
    </source>
</evidence>
<dbReference type="SUPFAM" id="SSF51735">
    <property type="entry name" value="NAD(P)-binding Rossmann-fold domains"/>
    <property type="match status" value="1"/>
</dbReference>
<organism evidence="9 10">
    <name type="scientific">Candidatus Desantisbacteria bacterium CG1_02_38_46</name>
    <dbReference type="NCBI Taxonomy" id="1817893"/>
    <lineage>
        <taxon>Bacteria</taxon>
        <taxon>Candidatus Desantisiibacteriota</taxon>
    </lineage>
</organism>
<dbReference type="EMBL" id="MNUO01000098">
    <property type="protein sequence ID" value="OIN96386.1"/>
    <property type="molecule type" value="Genomic_DNA"/>
</dbReference>
<evidence type="ECO:0000256" key="5">
    <source>
        <dbReference type="ARBA" id="ARBA00023027"/>
    </source>
</evidence>
<comment type="caution">
    <text evidence="9">The sequence shown here is derived from an EMBL/GenBank/DDBJ whole genome shotgun (WGS) entry which is preliminary data.</text>
</comment>
<comment type="catalytic activity">
    <reaction evidence="6">
        <text>D-mannitol 1-phosphate + NAD(+) = beta-D-fructose 6-phosphate + NADH + H(+)</text>
        <dbReference type="Rhea" id="RHEA:19661"/>
        <dbReference type="ChEBI" id="CHEBI:15378"/>
        <dbReference type="ChEBI" id="CHEBI:57540"/>
        <dbReference type="ChEBI" id="CHEBI:57634"/>
        <dbReference type="ChEBI" id="CHEBI:57945"/>
        <dbReference type="ChEBI" id="CHEBI:61381"/>
        <dbReference type="EC" id="1.1.1.17"/>
    </reaction>
</comment>
<evidence type="ECO:0000259" key="8">
    <source>
        <dbReference type="Pfam" id="PF08125"/>
    </source>
</evidence>
<dbReference type="InterPro" id="IPR036291">
    <property type="entry name" value="NAD(P)-bd_dom_sf"/>
</dbReference>
<dbReference type="InterPro" id="IPR013118">
    <property type="entry name" value="Mannitol_DH_C"/>
</dbReference>
<proteinExistence type="inferred from homology"/>
<dbReference type="AlphaFoldDB" id="A0A1J4SCE8"/>
<evidence type="ECO:0000256" key="2">
    <source>
        <dbReference type="ARBA" id="ARBA00012939"/>
    </source>
</evidence>
<dbReference type="PANTHER" id="PTHR30524:SF0">
    <property type="entry name" value="ALTRONATE OXIDOREDUCTASE-RELATED"/>
    <property type="match status" value="1"/>
</dbReference>
<evidence type="ECO:0000313" key="10">
    <source>
        <dbReference type="Proteomes" id="UP000182278"/>
    </source>
</evidence>
<sequence>MKKVVQFGAGNIGRGFLGQLFYESGYEIVFVEIRNEIINLLNQKRSYTLRIIGDKPYEIVIKNIRCVNARDADTVAGEISTASLLATAVGANTLRFVAPLIARGFEKRIKNGNFSPLNIIICENLMNVRKIFKEMVHESIWISYQKYADEKLGFVEAVVSRMVPVIPVELSSTDPLLILAEAYKELPVDKLGFKGEIPKIEGMKPIDSFHAYEERKLFTHNAGHAIAAYLGYKKGYTYIYESVSDQEIRNVVLGAIMNESGQALIKKHSFNPVDYQSHVNDLIHRFSNKALGDTVVRVGKDPIRKLGADDRLIGGARLALEYGIKPVNFLKGIKAALTYDNSGDREAMELQLLLKTRGLDTVLQEICSLAPGEKLFDLLIKDCLDKEVP</sequence>
<dbReference type="Proteomes" id="UP000182278">
    <property type="component" value="Unassembled WGS sequence"/>
</dbReference>
<dbReference type="PANTHER" id="PTHR30524">
    <property type="entry name" value="MANNITOL-1-PHOSPHATE 5-DEHYDROGENASE"/>
    <property type="match status" value="1"/>
</dbReference>
<reference evidence="9 10" key="1">
    <citation type="journal article" date="2016" name="Environ. Microbiol.">
        <title>Genomic resolution of a cold subsurface aquifer community provides metabolic insights for novel microbes adapted to high CO concentrations.</title>
        <authorList>
            <person name="Probst A.J."/>
            <person name="Castelle C.J."/>
            <person name="Singh A."/>
            <person name="Brown C.T."/>
            <person name="Anantharaman K."/>
            <person name="Sharon I."/>
            <person name="Hug L.A."/>
            <person name="Burstein D."/>
            <person name="Emerson J.B."/>
            <person name="Thomas B.C."/>
            <person name="Banfield J.F."/>
        </authorList>
    </citation>
    <scope>NUCLEOTIDE SEQUENCE [LARGE SCALE GENOMIC DNA]</scope>
    <source>
        <strain evidence="9">CG1_02_38_46</strain>
    </source>
</reference>
<accession>A0A1J4SCE8</accession>
<evidence type="ECO:0000256" key="3">
    <source>
        <dbReference type="ARBA" id="ARBA00016219"/>
    </source>
</evidence>
<dbReference type="Pfam" id="PF01232">
    <property type="entry name" value="Mannitol_dh"/>
    <property type="match status" value="1"/>
</dbReference>
<evidence type="ECO:0000256" key="4">
    <source>
        <dbReference type="ARBA" id="ARBA00023002"/>
    </source>
</evidence>
<feature type="domain" description="Mannitol dehydrogenase N-terminal" evidence="7">
    <location>
        <begin position="3"/>
        <end position="202"/>
    </location>
</feature>
<evidence type="ECO:0000256" key="1">
    <source>
        <dbReference type="ARBA" id="ARBA00006541"/>
    </source>
</evidence>
<dbReference type="NCBIfam" id="NF002652">
    <property type="entry name" value="PRK02318.2-5"/>
    <property type="match status" value="1"/>
</dbReference>